<dbReference type="InterPro" id="IPR011344">
    <property type="entry name" value="ssDNA-bd"/>
</dbReference>
<dbReference type="RefSeq" id="WP_020877958.1">
    <property type="nucleotide sequence ID" value="NZ_ATHJ01000096.1"/>
</dbReference>
<dbReference type="GO" id="GO:0006281">
    <property type="term" value="P:DNA repair"/>
    <property type="evidence" value="ECO:0007669"/>
    <property type="project" value="UniProtKB-UniRule"/>
</dbReference>
<keyword evidence="2" id="KW-0233">DNA recombination</keyword>
<dbReference type="eggNOG" id="COG0629">
    <property type="taxonomic scope" value="Bacteria"/>
</dbReference>
<name>S7TLS7_DESML</name>
<feature type="compositionally biased region" description="Basic and acidic residues" evidence="4">
    <location>
        <begin position="165"/>
        <end position="176"/>
    </location>
</feature>
<evidence type="ECO:0000256" key="4">
    <source>
        <dbReference type="SAM" id="MobiDB-lite"/>
    </source>
</evidence>
<dbReference type="GO" id="GO:0006310">
    <property type="term" value="P:DNA recombination"/>
    <property type="evidence" value="ECO:0007669"/>
    <property type="project" value="UniProtKB-UniRule"/>
</dbReference>
<dbReference type="PANTHER" id="PTHR10302:SF27">
    <property type="entry name" value="SINGLE-STRANDED DNA-BINDING PROTEIN"/>
    <property type="match status" value="1"/>
</dbReference>
<keyword evidence="2" id="KW-0234">DNA repair</keyword>
<evidence type="ECO:0000313" key="5">
    <source>
        <dbReference type="EMBL" id="EPR37851.1"/>
    </source>
</evidence>
<dbReference type="STRING" id="897.B2D07_14450"/>
<keyword evidence="6" id="KW-1185">Reference proteome</keyword>
<dbReference type="HAMAP" id="MF_00984">
    <property type="entry name" value="SSB"/>
    <property type="match status" value="1"/>
</dbReference>
<dbReference type="InterPro" id="IPR000424">
    <property type="entry name" value="Primosome_PriB/ssb"/>
</dbReference>
<dbReference type="PATRIC" id="fig|1121405.3.peg.2958"/>
<dbReference type="AlphaFoldDB" id="S7TLS7"/>
<evidence type="ECO:0000256" key="3">
    <source>
        <dbReference type="RuleBase" id="RU000524"/>
    </source>
</evidence>
<dbReference type="EMBL" id="ATHJ01000096">
    <property type="protein sequence ID" value="EPR37851.1"/>
    <property type="molecule type" value="Genomic_DNA"/>
</dbReference>
<accession>S7TLS7</accession>
<evidence type="ECO:0000256" key="2">
    <source>
        <dbReference type="HAMAP-Rule" id="MF_00984"/>
    </source>
</evidence>
<comment type="caution">
    <text evidence="2">Lacks conserved residue(s) required for the propagation of feature annotation.</text>
</comment>
<gene>
    <name evidence="5" type="ORF">dsmv_2891</name>
</gene>
<evidence type="ECO:0000256" key="1">
    <source>
        <dbReference type="ARBA" id="ARBA00023125"/>
    </source>
</evidence>
<keyword evidence="2" id="KW-0235">DNA replication</keyword>
<protein>
    <recommendedName>
        <fullName evidence="2 3">Single-stranded DNA-binding protein</fullName>
        <shortName evidence="2">SSB</shortName>
    </recommendedName>
</protein>
<dbReference type="GO" id="GO:0006260">
    <property type="term" value="P:DNA replication"/>
    <property type="evidence" value="ECO:0007669"/>
    <property type="project" value="UniProtKB-UniRule"/>
</dbReference>
<evidence type="ECO:0000313" key="6">
    <source>
        <dbReference type="Proteomes" id="UP000014977"/>
    </source>
</evidence>
<feature type="region of interest" description="Disordered" evidence="4">
    <location>
        <begin position="103"/>
        <end position="193"/>
    </location>
</feature>
<reference evidence="5 6" key="1">
    <citation type="journal article" date="2013" name="Genome Announc.">
        <title>Draft genome sequences for three mercury-methylating, sulfate-reducing bacteria.</title>
        <authorList>
            <person name="Brown S.D."/>
            <person name="Hurt R.A.Jr."/>
            <person name="Gilmour C.C."/>
            <person name="Elias D.A."/>
        </authorList>
    </citation>
    <scope>NUCLEOTIDE SEQUENCE [LARGE SCALE GENOMIC DNA]</scope>
    <source>
        <strain evidence="5 6">DSM 2059</strain>
    </source>
</reference>
<dbReference type="Proteomes" id="UP000014977">
    <property type="component" value="Unassembled WGS sequence"/>
</dbReference>
<dbReference type="InterPro" id="IPR012340">
    <property type="entry name" value="NA-bd_OB-fold"/>
</dbReference>
<keyword evidence="2" id="KW-0227">DNA damage</keyword>
<dbReference type="Pfam" id="PF00436">
    <property type="entry name" value="SSB"/>
    <property type="match status" value="1"/>
</dbReference>
<feature type="compositionally biased region" description="Polar residues" evidence="4">
    <location>
        <begin position="103"/>
        <end position="119"/>
    </location>
</feature>
<dbReference type="SUPFAM" id="SSF50249">
    <property type="entry name" value="Nucleic acid-binding proteins"/>
    <property type="match status" value="1"/>
</dbReference>
<dbReference type="GO" id="GO:0003697">
    <property type="term" value="F:single-stranded DNA binding"/>
    <property type="evidence" value="ECO:0007669"/>
    <property type="project" value="UniProtKB-UniRule"/>
</dbReference>
<feature type="compositionally biased region" description="Gly residues" evidence="4">
    <location>
        <begin position="135"/>
        <end position="156"/>
    </location>
</feature>
<sequence>MAGVNKAIIIGRLGQDPEIRYFQDGSAVANFSVATSEEWRDKETGEKRERTEWHRIVAFRKLAEICGQYLSKGRQVYIEGRIQTREWEDRDGTKRYTTEIVANNMQMLGSRNDVGPQNAQGGGYNRSPQGSQGTQSGGYPGGPGPGGGGYPGGPTGSGPSASEGAPDKGYSDDRGFKGNSQPDIGPDDDDIPF</sequence>
<proteinExistence type="inferred from homology"/>
<dbReference type="NCBIfam" id="TIGR00621">
    <property type="entry name" value="ssb"/>
    <property type="match status" value="1"/>
</dbReference>
<dbReference type="GO" id="GO:0009295">
    <property type="term" value="C:nucleoid"/>
    <property type="evidence" value="ECO:0007669"/>
    <property type="project" value="TreeGrafter"/>
</dbReference>
<comment type="subunit">
    <text evidence="2">Homotetramer.</text>
</comment>
<organism evidence="5 6">
    <name type="scientific">Desulfococcus multivorans DSM 2059</name>
    <dbReference type="NCBI Taxonomy" id="1121405"/>
    <lineage>
        <taxon>Bacteria</taxon>
        <taxon>Pseudomonadati</taxon>
        <taxon>Thermodesulfobacteriota</taxon>
        <taxon>Desulfobacteria</taxon>
        <taxon>Desulfobacterales</taxon>
        <taxon>Desulfococcaceae</taxon>
        <taxon>Desulfococcus</taxon>
    </lineage>
</organism>
<comment type="function">
    <text evidence="2">Plays an important role in DNA replication, recombination and repair. Binds to ssDNA and to an array of partner proteins to recruit them to their sites of action during DNA metabolism.</text>
</comment>
<dbReference type="PROSITE" id="PS50935">
    <property type="entry name" value="SSB"/>
    <property type="match status" value="1"/>
</dbReference>
<dbReference type="CDD" id="cd04496">
    <property type="entry name" value="SSB_OBF"/>
    <property type="match status" value="1"/>
</dbReference>
<dbReference type="Gene3D" id="2.40.50.140">
    <property type="entry name" value="Nucleic acid-binding proteins"/>
    <property type="match status" value="1"/>
</dbReference>
<feature type="short sequence motif" description="Important for interaction with partner proteins" evidence="2">
    <location>
        <begin position="188"/>
        <end position="193"/>
    </location>
</feature>
<keyword evidence="1 2" id="KW-0238">DNA-binding</keyword>
<dbReference type="OrthoDB" id="9809878at2"/>
<dbReference type="PANTHER" id="PTHR10302">
    <property type="entry name" value="SINGLE-STRANDED DNA-BINDING PROTEIN"/>
    <property type="match status" value="1"/>
</dbReference>
<comment type="caution">
    <text evidence="5">The sequence shown here is derived from an EMBL/GenBank/DDBJ whole genome shotgun (WGS) entry which is preliminary data.</text>
</comment>